<evidence type="ECO:0000313" key="2">
    <source>
        <dbReference type="EMBL" id="KAJ1165415.1"/>
    </source>
</evidence>
<dbReference type="AlphaFoldDB" id="A0AAV7SMT4"/>
<gene>
    <name evidence="2" type="ORF">NDU88_005843</name>
</gene>
<evidence type="ECO:0000313" key="3">
    <source>
        <dbReference type="Proteomes" id="UP001066276"/>
    </source>
</evidence>
<comment type="caution">
    <text evidence="2">The sequence shown here is derived from an EMBL/GenBank/DDBJ whole genome shotgun (WGS) entry which is preliminary data.</text>
</comment>
<reference evidence="2" key="1">
    <citation type="journal article" date="2022" name="bioRxiv">
        <title>Sequencing and chromosome-scale assembly of the giantPleurodeles waltlgenome.</title>
        <authorList>
            <person name="Brown T."/>
            <person name="Elewa A."/>
            <person name="Iarovenko S."/>
            <person name="Subramanian E."/>
            <person name="Araus A.J."/>
            <person name="Petzold A."/>
            <person name="Susuki M."/>
            <person name="Suzuki K.-i.T."/>
            <person name="Hayashi T."/>
            <person name="Toyoda A."/>
            <person name="Oliveira C."/>
            <person name="Osipova E."/>
            <person name="Leigh N.D."/>
            <person name="Simon A."/>
            <person name="Yun M.H."/>
        </authorList>
    </citation>
    <scope>NUCLEOTIDE SEQUENCE</scope>
    <source>
        <strain evidence="2">20211129_DDA</strain>
        <tissue evidence="2">Liver</tissue>
    </source>
</reference>
<sequence>MAGRPRTSLRRRGALPGRSSPLTTRLPVSQAPPLFCGGAGPSGAPRRQALTVRPLSALIACRYEAAAAGHQNPAGRRPTWSQLVAISRRLRELAPRIAAIRGTTVV</sequence>
<protein>
    <submittedName>
        <fullName evidence="2">Uncharacterized protein</fullName>
    </submittedName>
</protein>
<organism evidence="2 3">
    <name type="scientific">Pleurodeles waltl</name>
    <name type="common">Iberian ribbed newt</name>
    <dbReference type="NCBI Taxonomy" id="8319"/>
    <lineage>
        <taxon>Eukaryota</taxon>
        <taxon>Metazoa</taxon>
        <taxon>Chordata</taxon>
        <taxon>Craniata</taxon>
        <taxon>Vertebrata</taxon>
        <taxon>Euteleostomi</taxon>
        <taxon>Amphibia</taxon>
        <taxon>Batrachia</taxon>
        <taxon>Caudata</taxon>
        <taxon>Salamandroidea</taxon>
        <taxon>Salamandridae</taxon>
        <taxon>Pleurodelinae</taxon>
        <taxon>Pleurodeles</taxon>
    </lineage>
</organism>
<accession>A0AAV7SMT4</accession>
<keyword evidence="3" id="KW-1185">Reference proteome</keyword>
<proteinExistence type="predicted"/>
<evidence type="ECO:0000256" key="1">
    <source>
        <dbReference type="SAM" id="MobiDB-lite"/>
    </source>
</evidence>
<feature type="region of interest" description="Disordered" evidence="1">
    <location>
        <begin position="1"/>
        <end position="45"/>
    </location>
</feature>
<name>A0AAV7SMT4_PLEWA</name>
<dbReference type="Proteomes" id="UP001066276">
    <property type="component" value="Chromosome 4_2"/>
</dbReference>
<dbReference type="EMBL" id="JANPWB010000008">
    <property type="protein sequence ID" value="KAJ1165415.1"/>
    <property type="molecule type" value="Genomic_DNA"/>
</dbReference>